<dbReference type="Gene3D" id="3.90.70.10">
    <property type="entry name" value="Cysteine proteinases"/>
    <property type="match status" value="1"/>
</dbReference>
<dbReference type="FunFam" id="3.90.70.10:FF:000125">
    <property type="entry name" value="Ubiquitin C-terminal hydrolase, putative"/>
    <property type="match status" value="1"/>
</dbReference>
<dbReference type="Gene3D" id="3.40.250.10">
    <property type="entry name" value="Rhodanese-like domain"/>
    <property type="match status" value="1"/>
</dbReference>
<dbReference type="PANTHER" id="PTHR21646:SF23">
    <property type="entry name" value="UBIQUITIN CARBOXYL-TERMINAL HYDROLASE USP2"/>
    <property type="match status" value="1"/>
</dbReference>
<dbReference type="PANTHER" id="PTHR21646">
    <property type="entry name" value="UBIQUITIN CARBOXYL-TERMINAL HYDROLASE"/>
    <property type="match status" value="1"/>
</dbReference>
<feature type="compositionally biased region" description="Basic and acidic residues" evidence="2">
    <location>
        <begin position="636"/>
        <end position="646"/>
    </location>
</feature>
<dbReference type="GO" id="GO:0004843">
    <property type="term" value="F:cysteine-type deubiquitinase activity"/>
    <property type="evidence" value="ECO:0007669"/>
    <property type="project" value="InterPro"/>
</dbReference>
<feature type="compositionally biased region" description="Basic residues" evidence="2">
    <location>
        <begin position="251"/>
        <end position="261"/>
    </location>
</feature>
<dbReference type="SUPFAM" id="SSF54001">
    <property type="entry name" value="Cysteine proteinases"/>
    <property type="match status" value="1"/>
</dbReference>
<feature type="compositionally biased region" description="Polar residues" evidence="2">
    <location>
        <begin position="295"/>
        <end position="305"/>
    </location>
</feature>
<feature type="compositionally biased region" description="Pro residues" evidence="2">
    <location>
        <begin position="1"/>
        <end position="17"/>
    </location>
</feature>
<evidence type="ECO:0000256" key="1">
    <source>
        <dbReference type="ARBA" id="ARBA00009085"/>
    </source>
</evidence>
<dbReference type="PROSITE" id="PS50235">
    <property type="entry name" value="USP_3"/>
    <property type="match status" value="1"/>
</dbReference>
<organism evidence="4 5">
    <name type="scientific">Lepidopterella palustris CBS 459.81</name>
    <dbReference type="NCBI Taxonomy" id="1314670"/>
    <lineage>
        <taxon>Eukaryota</taxon>
        <taxon>Fungi</taxon>
        <taxon>Dikarya</taxon>
        <taxon>Ascomycota</taxon>
        <taxon>Pezizomycotina</taxon>
        <taxon>Dothideomycetes</taxon>
        <taxon>Pleosporomycetidae</taxon>
        <taxon>Mytilinidiales</taxon>
        <taxon>Argynnaceae</taxon>
        <taxon>Lepidopterella</taxon>
    </lineage>
</organism>
<feature type="compositionally biased region" description="Polar residues" evidence="2">
    <location>
        <begin position="190"/>
        <end position="203"/>
    </location>
</feature>
<feature type="region of interest" description="Disordered" evidence="2">
    <location>
        <begin position="1"/>
        <end position="43"/>
    </location>
</feature>
<dbReference type="AlphaFoldDB" id="A0A8E2JDJ2"/>
<accession>A0A8E2JDJ2</accession>
<dbReference type="Pfam" id="PF00443">
    <property type="entry name" value="UCH"/>
    <property type="match status" value="1"/>
</dbReference>
<dbReference type="InterPro" id="IPR050185">
    <property type="entry name" value="Ub_carboxyl-term_hydrolase"/>
</dbReference>
<keyword evidence="5" id="KW-1185">Reference proteome</keyword>
<sequence>MSAAGPLPPPPPGPPPRTALNGYSHGAPSMGSEGWRGSDGISDGGAAPAATIMHFSDIVAKAQGRVEELRRSPINTLMNEAKNSFGSAKLLLQHRRPDRSYLAYLDYLVAYEIVVHLIPLNRDYPDLRANRGERHRQYNELIKEVHLYEERFSRIKEIIINDNKRSGVRPMYSQQRRPSSRESPYRPMTPVSNSSGPPSQSLRYSMPDGPVVSMRDDELMLPQRASLDIPSDQSTGSTSPSGLSGSPRSRPPVHPKPKGLHGRVVAPNSMPTNGLSQVDVLQERFDRLRAGPSIETGSRMTTGDLSAQMPDPTEYQISNRPLGSRDMPPPPSAPPPHPPKLPLNTQFTASMPKEPSPTYSPARNVSTPASIPPPRSTARSIIGTGGRSNSMATSSVSSHPPGTNGDTNAYFPNSPNTTHTGPLVRRHSVNMPREIQIRAEKLYDYLRMYRVLLIDVRTRDKFDEGHIWGNSIMCVEPTALEEGNSAEGLLDRLVLSPDEEQAMFERRDQYELVVYYDQSTSDASFLTMPPRNEKEIALKRLFETLEVFNSDKPLQRPPILLMGGIHSWTLLLGTTALKTSSTAAIVATAHTKPLRAIKRVPVTSTTAKLNLQKRHRREYAPMDAEEEREWLEEARRERPTLERSSIDSEGESEQVSPIYRTTEEFLLRFPGLAEIEQQSMMFPPARPQTTNNYVATAIPAAPSRPPPSVPRVSYSGVHERQITPQGRATQLPAYIAPSNHPQYRLPRTGLVNFGVTCYMNSTIQCLNATIPLTSLFLSNRYLKEIQRENWKGSRGLMSENYATLIQNLWKNDVSSLRPSSLRRLCARFNSEWGIDRQQDAKEFLEFLLDMLHEDLNLTWAKPPLRELTTVEEISRERLPRAYAARVEWGRYIHREKSVIGDLFAGQHASRLCCTTCGTTSTTYEAFWSISVEIPRDRPGDLRDCLRSYCASERLSGNEVWRCPRCRVDREATKQITITRAPDFLVVHFKRFSASHTEKARKVRTPIEFPLHGLDLAPFMLPPTTPKEEDYIISYAKDGPTQLAALKEDPAMNGPYIYNAYAVMRHLGNTLSSGHYIAMVKDRSRGCWRQFNDERVADFEPEKLGKGERLQNEQAYIVFYERERV</sequence>
<dbReference type="InterPro" id="IPR038765">
    <property type="entry name" value="Papain-like_cys_pep_sf"/>
</dbReference>
<evidence type="ECO:0000313" key="4">
    <source>
        <dbReference type="EMBL" id="OCK78513.1"/>
    </source>
</evidence>
<evidence type="ECO:0000256" key="2">
    <source>
        <dbReference type="SAM" id="MobiDB-lite"/>
    </source>
</evidence>
<dbReference type="Proteomes" id="UP000250266">
    <property type="component" value="Unassembled WGS sequence"/>
</dbReference>
<feature type="compositionally biased region" description="Low complexity" evidence="2">
    <location>
        <begin position="234"/>
        <end position="248"/>
    </location>
</feature>
<protein>
    <submittedName>
        <fullName evidence="4">Cysteine proteinase</fullName>
    </submittedName>
</protein>
<feature type="compositionally biased region" description="Pro residues" evidence="2">
    <location>
        <begin position="327"/>
        <end position="341"/>
    </location>
</feature>
<feature type="region of interest" description="Disordered" evidence="2">
    <location>
        <begin position="166"/>
        <end position="213"/>
    </location>
</feature>
<feature type="region of interest" description="Disordered" evidence="2">
    <location>
        <begin position="636"/>
        <end position="655"/>
    </location>
</feature>
<dbReference type="CDD" id="cd02674">
    <property type="entry name" value="Peptidase_C19R"/>
    <property type="match status" value="1"/>
</dbReference>
<dbReference type="InterPro" id="IPR001394">
    <property type="entry name" value="Peptidase_C19_UCH"/>
</dbReference>
<feature type="compositionally biased region" description="Polar residues" evidence="2">
    <location>
        <begin position="357"/>
        <end position="369"/>
    </location>
</feature>
<dbReference type="InterPro" id="IPR036873">
    <property type="entry name" value="Rhodanese-like_dom_sf"/>
</dbReference>
<dbReference type="InterPro" id="IPR028889">
    <property type="entry name" value="USP"/>
</dbReference>
<comment type="similarity">
    <text evidence="1">Belongs to the peptidase C19 family.</text>
</comment>
<feature type="region of interest" description="Disordered" evidence="2">
    <location>
        <begin position="289"/>
        <end position="376"/>
    </location>
</feature>
<dbReference type="OrthoDB" id="292964at2759"/>
<feature type="region of interest" description="Disordered" evidence="2">
    <location>
        <begin position="225"/>
        <end position="277"/>
    </location>
</feature>
<dbReference type="GO" id="GO:0016579">
    <property type="term" value="P:protein deubiquitination"/>
    <property type="evidence" value="ECO:0007669"/>
    <property type="project" value="InterPro"/>
</dbReference>
<reference evidence="4 5" key="1">
    <citation type="journal article" date="2016" name="Nat. Commun.">
        <title>Ectomycorrhizal ecology is imprinted in the genome of the dominant symbiotic fungus Cenococcum geophilum.</title>
        <authorList>
            <consortium name="DOE Joint Genome Institute"/>
            <person name="Peter M."/>
            <person name="Kohler A."/>
            <person name="Ohm R.A."/>
            <person name="Kuo A."/>
            <person name="Krutzmann J."/>
            <person name="Morin E."/>
            <person name="Arend M."/>
            <person name="Barry K.W."/>
            <person name="Binder M."/>
            <person name="Choi C."/>
            <person name="Clum A."/>
            <person name="Copeland A."/>
            <person name="Grisel N."/>
            <person name="Haridas S."/>
            <person name="Kipfer T."/>
            <person name="LaButti K."/>
            <person name="Lindquist E."/>
            <person name="Lipzen A."/>
            <person name="Maire R."/>
            <person name="Meier B."/>
            <person name="Mihaltcheva S."/>
            <person name="Molinier V."/>
            <person name="Murat C."/>
            <person name="Poggeler S."/>
            <person name="Quandt C.A."/>
            <person name="Sperisen C."/>
            <person name="Tritt A."/>
            <person name="Tisserant E."/>
            <person name="Crous P.W."/>
            <person name="Henrissat B."/>
            <person name="Nehls U."/>
            <person name="Egli S."/>
            <person name="Spatafora J.W."/>
            <person name="Grigoriev I.V."/>
            <person name="Martin F.M."/>
        </authorList>
    </citation>
    <scope>NUCLEOTIDE SEQUENCE [LARGE SCALE GENOMIC DNA]</scope>
    <source>
        <strain evidence="4 5">CBS 459.81</strain>
    </source>
</reference>
<gene>
    <name evidence="4" type="ORF">K432DRAFT_444581</name>
</gene>
<feature type="domain" description="USP" evidence="3">
    <location>
        <begin position="748"/>
        <end position="1122"/>
    </location>
</feature>
<evidence type="ECO:0000313" key="5">
    <source>
        <dbReference type="Proteomes" id="UP000250266"/>
    </source>
</evidence>
<evidence type="ECO:0000259" key="3">
    <source>
        <dbReference type="PROSITE" id="PS50235"/>
    </source>
</evidence>
<dbReference type="EMBL" id="KV745055">
    <property type="protein sequence ID" value="OCK78513.1"/>
    <property type="molecule type" value="Genomic_DNA"/>
</dbReference>
<proteinExistence type="inferred from homology"/>
<name>A0A8E2JDJ2_9PEZI</name>
<dbReference type="SUPFAM" id="SSF52821">
    <property type="entry name" value="Rhodanese/Cell cycle control phosphatase"/>
    <property type="match status" value="1"/>
</dbReference>